<dbReference type="Pfam" id="PF10246">
    <property type="entry name" value="MRP-S35"/>
    <property type="match status" value="1"/>
</dbReference>
<dbReference type="STRING" id="6216.A0A0R3SEL0"/>
<feature type="region of interest" description="Disordered" evidence="10">
    <location>
        <begin position="45"/>
        <end position="85"/>
    </location>
</feature>
<dbReference type="GO" id="GO:0005737">
    <property type="term" value="C:cytoplasm"/>
    <property type="evidence" value="ECO:0007669"/>
    <property type="project" value="TreeGrafter"/>
</dbReference>
<keyword evidence="7" id="KW-0386">Hypusine biosynthesis</keyword>
<dbReference type="FunFam" id="3.40.910.10:FF:000010">
    <property type="entry name" value="Deoxyhypusine synthase"/>
    <property type="match status" value="1"/>
</dbReference>
<evidence type="ECO:0000256" key="3">
    <source>
        <dbReference type="ARBA" id="ARBA00009892"/>
    </source>
</evidence>
<dbReference type="InterPro" id="IPR036982">
    <property type="entry name" value="Deoxyhypusine_synthase_sf"/>
</dbReference>
<dbReference type="EMBL" id="UYSG01000927">
    <property type="protein sequence ID" value="VDL28870.1"/>
    <property type="molecule type" value="Genomic_DNA"/>
</dbReference>
<reference evidence="13" key="1">
    <citation type="submission" date="2017-02" db="UniProtKB">
        <authorList>
            <consortium name="WormBaseParasite"/>
        </authorList>
    </citation>
    <scope>IDENTIFICATION</scope>
</reference>
<dbReference type="PANTHER" id="PTHR11703">
    <property type="entry name" value="DEOXYHYPUSINE SYNTHASE"/>
    <property type="match status" value="1"/>
</dbReference>
<comment type="function">
    <text evidence="8">Catalyzes the NAD-dependent oxidative cleavage of spermidine and the subsequent transfer of the butylamine moiety of spermidine to the epsilon-amino group of a critical lysine residue of the eIF-5A precursor protein to form the intermediate deoxyhypusine residue. This is the first step of the post-translational modification of that lysine into an unusual amino acid residue named hypusine. Hypusination is unique to mature eIF-5A factor and is essential for its function.</text>
</comment>
<comment type="similarity">
    <text evidence="3">Belongs to the deoxyhypusine synthase family.</text>
</comment>
<dbReference type="Pfam" id="PF01916">
    <property type="entry name" value="DS"/>
    <property type="match status" value="1"/>
</dbReference>
<feature type="region of interest" description="Disordered" evidence="10">
    <location>
        <begin position="1"/>
        <end position="21"/>
    </location>
</feature>
<comment type="catalytic activity">
    <reaction evidence="1">
        <text>[eIF5A protein]-L-lysine + spermidine = [eIF5A protein]-deoxyhypusine + propane-1,3-diamine</text>
        <dbReference type="Rhea" id="RHEA:33299"/>
        <dbReference type="Rhea" id="RHEA-COMP:10143"/>
        <dbReference type="Rhea" id="RHEA-COMP:10144"/>
        <dbReference type="ChEBI" id="CHEBI:29969"/>
        <dbReference type="ChEBI" id="CHEBI:57484"/>
        <dbReference type="ChEBI" id="CHEBI:57834"/>
        <dbReference type="ChEBI" id="CHEBI:82657"/>
        <dbReference type="EC" id="2.5.1.46"/>
    </reaction>
</comment>
<dbReference type="AlphaFoldDB" id="A0A0R3SEL0"/>
<dbReference type="WBParaSite" id="HDID_0000321401-mRNA-1">
    <property type="protein sequence ID" value="HDID_0000321401-mRNA-1"/>
    <property type="gene ID" value="HDID_0000321401"/>
</dbReference>
<evidence type="ECO:0000256" key="4">
    <source>
        <dbReference type="ARBA" id="ARBA00012683"/>
    </source>
</evidence>
<evidence type="ECO:0000256" key="2">
    <source>
        <dbReference type="ARBA" id="ARBA00005041"/>
    </source>
</evidence>
<evidence type="ECO:0000256" key="9">
    <source>
        <dbReference type="SAM" id="Coils"/>
    </source>
</evidence>
<accession>A0A0R3SEL0</accession>
<proteinExistence type="inferred from homology"/>
<feature type="compositionally biased region" description="Polar residues" evidence="10">
    <location>
        <begin position="195"/>
        <end position="214"/>
    </location>
</feature>
<evidence type="ECO:0000256" key="5">
    <source>
        <dbReference type="ARBA" id="ARBA00020607"/>
    </source>
</evidence>
<organism evidence="13">
    <name type="scientific">Hymenolepis diminuta</name>
    <name type="common">Rat tapeworm</name>
    <dbReference type="NCBI Taxonomy" id="6216"/>
    <lineage>
        <taxon>Eukaryota</taxon>
        <taxon>Metazoa</taxon>
        <taxon>Spiralia</taxon>
        <taxon>Lophotrochozoa</taxon>
        <taxon>Platyhelminthes</taxon>
        <taxon>Cestoda</taxon>
        <taxon>Eucestoda</taxon>
        <taxon>Cyclophyllidea</taxon>
        <taxon>Hymenolepididae</taxon>
        <taxon>Hymenolepis</taxon>
    </lineage>
</organism>
<dbReference type="Proteomes" id="UP000274504">
    <property type="component" value="Unassembled WGS sequence"/>
</dbReference>
<dbReference type="InterPro" id="IPR029035">
    <property type="entry name" value="DHS-like_NAD/FAD-binding_dom"/>
</dbReference>
<dbReference type="OrthoDB" id="294378at2759"/>
<dbReference type="EC" id="2.5.1.46" evidence="4"/>
<reference evidence="11 12" key="2">
    <citation type="submission" date="2018-11" db="EMBL/GenBank/DDBJ databases">
        <authorList>
            <consortium name="Pathogen Informatics"/>
        </authorList>
    </citation>
    <scope>NUCLEOTIDE SEQUENCE [LARGE SCALE GENOMIC DNA]</scope>
</reference>
<keyword evidence="9" id="KW-0175">Coiled coil</keyword>
<evidence type="ECO:0000313" key="12">
    <source>
        <dbReference type="Proteomes" id="UP000274504"/>
    </source>
</evidence>
<dbReference type="InterPro" id="IPR019375">
    <property type="entry name" value="Ribosomal_bS1m"/>
</dbReference>
<comment type="pathway">
    <text evidence="2">Protein modification; eIF5A hypusination.</text>
</comment>
<name>A0A0R3SEL0_HYMDI</name>
<dbReference type="PANTHER" id="PTHR11703:SF0">
    <property type="entry name" value="DEOXYHYPUSINE SYNTHASE"/>
    <property type="match status" value="1"/>
</dbReference>
<dbReference type="SUPFAM" id="SSF52467">
    <property type="entry name" value="DHS-like NAD/FAD-binding domain"/>
    <property type="match status" value="1"/>
</dbReference>
<evidence type="ECO:0000256" key="6">
    <source>
        <dbReference type="ARBA" id="ARBA00023027"/>
    </source>
</evidence>
<sequence>MVKVKEVRGKPKSGHVWKTTRTKRYSSIRKDVGLKTSWEKKMELKKERKRRCEEEAARKEERARIKEARRLATEEKQQRRKENERRAEVVVPIKNIAKIKKMKRSQSSNFLRYLTSRSTRFLSSESGSGENDNGAVNVDKLIGFFKQAEEKVAKEVAEKAAKQAEEKLAKEAQEKLTQEPAKLIAETPAFPPVKQESTQTTIKSTDSSLGLTSQDQHRKDDNLRRFSTAPRFVPWTSNRLLKEYKLSRAKVVSQLTTKSKPFATLLRGSTFVQLGNFNQREVVGVVIENVNDSDLYVDFGGKFLAVVSQPENSFYPRGSLVRIRLRDPEMANRFMVNTKAISLLEADAILIGPYRGQLTPNPDADSASPVLQSNKDILSTEHWKLYQQLPEGVDTKVRGYDFNEGINYESLLTSYTSIGFQATHFARAVDVLNEVIKKKEQMPSSEDNISKKLFEDMGIGVARRSGCTVFLAFTSNMVSSGIREIIRFLVQHNLVDVLVTSAGGVEEDFIKCMAPFYIGDFSRWTGAQLRHLSINRTGNLLVPNDNYVKFEAWLNPIFDKMLDEQKKDNVSWTPSKIINRLGKEIDNPDSIYYWCYKVFYRSFFVSLSFEY</sequence>
<evidence type="ECO:0000313" key="11">
    <source>
        <dbReference type="EMBL" id="VDL28870.1"/>
    </source>
</evidence>
<feature type="region of interest" description="Disordered" evidence="10">
    <location>
        <begin position="186"/>
        <end position="220"/>
    </location>
</feature>
<evidence type="ECO:0000256" key="1">
    <source>
        <dbReference type="ARBA" id="ARBA00000952"/>
    </source>
</evidence>
<feature type="coiled-coil region" evidence="9">
    <location>
        <begin position="145"/>
        <end position="174"/>
    </location>
</feature>
<evidence type="ECO:0000256" key="8">
    <source>
        <dbReference type="ARBA" id="ARBA00056884"/>
    </source>
</evidence>
<protein>
    <recommendedName>
        <fullName evidence="5">Deoxyhypusine synthase</fullName>
        <ecNumber evidence="4">2.5.1.46</ecNumber>
    </recommendedName>
</protein>
<evidence type="ECO:0000313" key="13">
    <source>
        <dbReference type="WBParaSite" id="HDID_0000321401-mRNA-1"/>
    </source>
</evidence>
<dbReference type="InterPro" id="IPR002773">
    <property type="entry name" value="Deoxyhypusine_synthase"/>
</dbReference>
<evidence type="ECO:0000256" key="10">
    <source>
        <dbReference type="SAM" id="MobiDB-lite"/>
    </source>
</evidence>
<feature type="compositionally biased region" description="Basic residues" evidence="10">
    <location>
        <begin position="10"/>
        <end position="21"/>
    </location>
</feature>
<keyword evidence="6" id="KW-0520">NAD</keyword>
<dbReference type="GO" id="GO:0034038">
    <property type="term" value="F:deoxyhypusine synthase activity"/>
    <property type="evidence" value="ECO:0007669"/>
    <property type="project" value="UniProtKB-EC"/>
</dbReference>
<dbReference type="Gene3D" id="3.40.910.10">
    <property type="entry name" value="Deoxyhypusine synthase"/>
    <property type="match status" value="1"/>
</dbReference>
<gene>
    <name evidence="11" type="ORF">HDID_LOCUS3212</name>
</gene>
<evidence type="ECO:0000256" key="7">
    <source>
        <dbReference type="ARBA" id="ARBA00023256"/>
    </source>
</evidence>